<organism evidence="2 3">
    <name type="scientific">Suillus fuscotomentosus</name>
    <dbReference type="NCBI Taxonomy" id="1912939"/>
    <lineage>
        <taxon>Eukaryota</taxon>
        <taxon>Fungi</taxon>
        <taxon>Dikarya</taxon>
        <taxon>Basidiomycota</taxon>
        <taxon>Agaricomycotina</taxon>
        <taxon>Agaricomycetes</taxon>
        <taxon>Agaricomycetidae</taxon>
        <taxon>Boletales</taxon>
        <taxon>Suillineae</taxon>
        <taxon>Suillaceae</taxon>
        <taxon>Suillus</taxon>
    </lineage>
</organism>
<name>A0AAD4HFQ5_9AGAM</name>
<feature type="region of interest" description="Disordered" evidence="1">
    <location>
        <begin position="1"/>
        <end position="52"/>
    </location>
</feature>
<proteinExistence type="predicted"/>
<feature type="compositionally biased region" description="Polar residues" evidence="1">
    <location>
        <begin position="27"/>
        <end position="51"/>
    </location>
</feature>
<dbReference type="RefSeq" id="XP_041221541.1">
    <property type="nucleotide sequence ID" value="XM_041369878.1"/>
</dbReference>
<gene>
    <name evidence="2" type="ORF">F5891DRAFT_1250256</name>
</gene>
<reference evidence="2" key="1">
    <citation type="journal article" date="2020" name="New Phytol.">
        <title>Comparative genomics reveals dynamic genome evolution in host specialist ectomycorrhizal fungi.</title>
        <authorList>
            <person name="Lofgren L.A."/>
            <person name="Nguyen N.H."/>
            <person name="Vilgalys R."/>
            <person name="Ruytinx J."/>
            <person name="Liao H.L."/>
            <person name="Branco S."/>
            <person name="Kuo A."/>
            <person name="LaButti K."/>
            <person name="Lipzen A."/>
            <person name="Andreopoulos W."/>
            <person name="Pangilinan J."/>
            <person name="Riley R."/>
            <person name="Hundley H."/>
            <person name="Na H."/>
            <person name="Barry K."/>
            <person name="Grigoriev I.V."/>
            <person name="Stajich J.E."/>
            <person name="Kennedy P.G."/>
        </authorList>
    </citation>
    <scope>NUCLEOTIDE SEQUENCE</scope>
    <source>
        <strain evidence="2">FC203</strain>
    </source>
</reference>
<dbReference type="GeneID" id="64664176"/>
<feature type="region of interest" description="Disordered" evidence="1">
    <location>
        <begin position="531"/>
        <end position="550"/>
    </location>
</feature>
<evidence type="ECO:0000313" key="2">
    <source>
        <dbReference type="EMBL" id="KAG1895965.1"/>
    </source>
</evidence>
<sequence length="550" mass="60941">MPKNHRKVAAAHARAARWSAPTAPTAEHSNSTLQATPAQTYSELQEQTSEPSKLCGREVNLIELDSEYECGYTGGVSCYWSDTGDEYETDSNADSERSECDSLCELEGSELEENLRELREEVIALGTSVDSLFDKISKPKTGAVWKKAERNRSLGYNGLSGRTQRRRDKAARDQAEQQKKMKTSTNPQVAFMRQWCATKDDTVPEIEPPSADETLSNAAAAAQPPLACDAATAFTGYLSDEPKDVIDSSSDDDDNDDDSKGLGGDGHGISNKLPVVRPLKRHKLDVPARAQKRIDKERRGDDRRVALEVIEKLLKSKKTKFIGGLGGLQAKRTRTIQSHLALIIKRGRSSIDASERAAETHGFAPIWGGRYWVFEDQFKLRKKGVGRGLHRSDMICSTVGHMVDAGESLEYGKNHEGYWNGKMFVKQLSDKIIPTFEHIHGPGYQALFLIDNSQGHSAYAEDALLVSRMNVNPGGKQAHMRPGWFMHNGMRIEQDMVFPPDHPQFPNEAKAQSSGAEVRFGSVLRPLNANAELDHRSRSGKEGEHWTGPL</sequence>
<feature type="region of interest" description="Disordered" evidence="1">
    <location>
        <begin position="155"/>
        <end position="186"/>
    </location>
</feature>
<keyword evidence="3" id="KW-1185">Reference proteome</keyword>
<dbReference type="PANTHER" id="PTHR35871:SF1">
    <property type="entry name" value="CXC1-LIKE CYSTEINE CLUSTER ASSOCIATED WITH KDZ TRANSPOSASES DOMAIN-CONTAINING PROTEIN"/>
    <property type="match status" value="1"/>
</dbReference>
<comment type="caution">
    <text evidence="2">The sequence shown here is derived from an EMBL/GenBank/DDBJ whole genome shotgun (WGS) entry which is preliminary data.</text>
</comment>
<evidence type="ECO:0008006" key="4">
    <source>
        <dbReference type="Google" id="ProtNLM"/>
    </source>
</evidence>
<feature type="compositionally biased region" description="Basic and acidic residues" evidence="1">
    <location>
        <begin position="170"/>
        <end position="179"/>
    </location>
</feature>
<dbReference type="Proteomes" id="UP001195769">
    <property type="component" value="Unassembled WGS sequence"/>
</dbReference>
<evidence type="ECO:0000256" key="1">
    <source>
        <dbReference type="SAM" id="MobiDB-lite"/>
    </source>
</evidence>
<protein>
    <recommendedName>
        <fullName evidence="4">DDE-1 domain-containing protein</fullName>
    </recommendedName>
</protein>
<feature type="compositionally biased region" description="Low complexity" evidence="1">
    <location>
        <begin position="10"/>
        <end position="26"/>
    </location>
</feature>
<accession>A0AAD4HFQ5</accession>
<dbReference type="AlphaFoldDB" id="A0AAD4HFQ5"/>
<feature type="region of interest" description="Disordered" evidence="1">
    <location>
        <begin position="240"/>
        <end position="298"/>
    </location>
</feature>
<dbReference type="PANTHER" id="PTHR35871">
    <property type="entry name" value="EXPRESSED PROTEIN"/>
    <property type="match status" value="1"/>
</dbReference>
<dbReference type="EMBL" id="JABBWK010000060">
    <property type="protein sequence ID" value="KAG1895965.1"/>
    <property type="molecule type" value="Genomic_DNA"/>
</dbReference>
<evidence type="ECO:0000313" key="3">
    <source>
        <dbReference type="Proteomes" id="UP001195769"/>
    </source>
</evidence>
<feature type="compositionally biased region" description="Basic and acidic residues" evidence="1">
    <location>
        <begin position="532"/>
        <end position="550"/>
    </location>
</feature>